<dbReference type="FunFam" id="3.40.50.1380:FF:000001">
    <property type="entry name" value="Bifunctional purine biosynthesis protein PurH"/>
    <property type="match status" value="1"/>
</dbReference>
<dbReference type="Proteomes" id="UP000885706">
    <property type="component" value="Unassembled WGS sequence"/>
</dbReference>
<dbReference type="EMBL" id="DQWQ01000071">
    <property type="protein sequence ID" value="HDD35466.1"/>
    <property type="molecule type" value="Genomic_DNA"/>
</dbReference>
<dbReference type="GO" id="GO:0004643">
    <property type="term" value="F:phosphoribosylaminoimidazolecarboxamide formyltransferase activity"/>
    <property type="evidence" value="ECO:0007669"/>
    <property type="project" value="InterPro"/>
</dbReference>
<keyword evidence="3" id="KW-0378">Hydrolase</keyword>
<evidence type="ECO:0000313" key="6">
    <source>
        <dbReference type="EMBL" id="HDD35466.1"/>
    </source>
</evidence>
<protein>
    <submittedName>
        <fullName evidence="6">IMP cyclohydrolase</fullName>
    </submittedName>
</protein>
<dbReference type="InterPro" id="IPR036914">
    <property type="entry name" value="MGS-like_dom_sf"/>
</dbReference>
<evidence type="ECO:0000259" key="5">
    <source>
        <dbReference type="PROSITE" id="PS51855"/>
    </source>
</evidence>
<feature type="domain" description="MGS-like" evidence="5">
    <location>
        <begin position="1"/>
        <end position="146"/>
    </location>
</feature>
<comment type="caution">
    <text evidence="6">The sequence shown here is derived from an EMBL/GenBank/DDBJ whole genome shotgun (WGS) entry which is preliminary data.</text>
</comment>
<dbReference type="SMART" id="SM00851">
    <property type="entry name" value="MGS"/>
    <property type="match status" value="1"/>
</dbReference>
<dbReference type="GO" id="GO:0003937">
    <property type="term" value="F:IMP cyclohydrolase activity"/>
    <property type="evidence" value="ECO:0007669"/>
    <property type="project" value="InterPro"/>
</dbReference>
<evidence type="ECO:0000256" key="3">
    <source>
        <dbReference type="ARBA" id="ARBA00022801"/>
    </source>
</evidence>
<dbReference type="Pfam" id="PF01808">
    <property type="entry name" value="AICARFT_IMPCHas"/>
    <property type="match status" value="1"/>
</dbReference>
<reference evidence="6" key="1">
    <citation type="journal article" date="2020" name="mSystems">
        <title>Genome- and Community-Level Interaction Insights into Carbon Utilization and Element Cycling Functions of Hydrothermarchaeota in Hydrothermal Sediment.</title>
        <authorList>
            <person name="Zhou Z."/>
            <person name="Liu Y."/>
            <person name="Xu W."/>
            <person name="Pan J."/>
            <person name="Luo Z.H."/>
            <person name="Li M."/>
        </authorList>
    </citation>
    <scope>NUCLEOTIDE SEQUENCE [LARGE SCALE GENOMIC DNA]</scope>
    <source>
        <strain evidence="6">HyVt-113</strain>
    </source>
</reference>
<dbReference type="SUPFAM" id="SSF52335">
    <property type="entry name" value="Methylglyoxal synthase-like"/>
    <property type="match status" value="1"/>
</dbReference>
<dbReference type="PANTHER" id="PTHR11692:SF0">
    <property type="entry name" value="BIFUNCTIONAL PURINE BIOSYNTHESIS PROTEIN ATIC"/>
    <property type="match status" value="1"/>
</dbReference>
<organism evidence="6">
    <name type="scientific">Desulfofervidus auxilii</name>
    <dbReference type="NCBI Taxonomy" id="1621989"/>
    <lineage>
        <taxon>Bacteria</taxon>
        <taxon>Pseudomonadati</taxon>
        <taxon>Thermodesulfobacteriota</taxon>
        <taxon>Candidatus Desulfofervidia</taxon>
        <taxon>Candidatus Desulfofervidales</taxon>
        <taxon>Candidatus Desulfofervidaceae</taxon>
        <taxon>Candidatus Desulfofervidus</taxon>
    </lineage>
</organism>
<evidence type="ECO:0000256" key="2">
    <source>
        <dbReference type="ARBA" id="ARBA00022755"/>
    </source>
</evidence>
<keyword evidence="1" id="KW-0808">Transferase</keyword>
<evidence type="ECO:0000256" key="4">
    <source>
        <dbReference type="ARBA" id="ARBA00023268"/>
    </source>
</evidence>
<dbReference type="Pfam" id="PF02142">
    <property type="entry name" value="MGS"/>
    <property type="match status" value="1"/>
</dbReference>
<sequence>MLRIERVLISVTNKEGIVDFARALSEKAEIISTGGTAEFLRKNGIPVTEVSDYTGFPEILNGRVKTLHPKIFGGILAQLERKEHCEEMRRQNIKPINMVVVNLYDFKSISERGDVPLTKVLEEIDIGGSALLRAAAKNFPHVVVICDPNDYEKIIEEIKNYGGIKGITRLRLAQKVFLLTSEYDKQIATFLDGARKMLEWSMAAAAEFQVGMKII</sequence>
<keyword evidence="2" id="KW-0658">Purine biosynthesis</keyword>
<dbReference type="CDD" id="cd01421">
    <property type="entry name" value="IMPCH"/>
    <property type="match status" value="1"/>
</dbReference>
<proteinExistence type="predicted"/>
<dbReference type="GO" id="GO:0005829">
    <property type="term" value="C:cytosol"/>
    <property type="evidence" value="ECO:0007669"/>
    <property type="project" value="TreeGrafter"/>
</dbReference>
<keyword evidence="4" id="KW-0511">Multifunctional enzyme</keyword>
<dbReference type="Gene3D" id="3.40.50.1380">
    <property type="entry name" value="Methylglyoxal synthase-like domain"/>
    <property type="match status" value="1"/>
</dbReference>
<accession>A0A7V0NEA4</accession>
<name>A0A7V0NEA4_DESA2</name>
<gene>
    <name evidence="6" type="ORF">ENF30_01560</name>
</gene>
<evidence type="ECO:0000256" key="1">
    <source>
        <dbReference type="ARBA" id="ARBA00022679"/>
    </source>
</evidence>
<dbReference type="InterPro" id="IPR011607">
    <property type="entry name" value="MGS-like_dom"/>
</dbReference>
<dbReference type="PANTHER" id="PTHR11692">
    <property type="entry name" value="BIFUNCTIONAL PURINE BIOSYNTHESIS PROTEIN PURH"/>
    <property type="match status" value="1"/>
</dbReference>
<dbReference type="InterPro" id="IPR002695">
    <property type="entry name" value="PurH-like"/>
</dbReference>
<dbReference type="AlphaFoldDB" id="A0A7V0NEA4"/>
<dbReference type="GO" id="GO:0006189">
    <property type="term" value="P:'de novo' IMP biosynthetic process"/>
    <property type="evidence" value="ECO:0007669"/>
    <property type="project" value="TreeGrafter"/>
</dbReference>
<dbReference type="PROSITE" id="PS51855">
    <property type="entry name" value="MGS"/>
    <property type="match status" value="1"/>
</dbReference>